<dbReference type="EC" id="3.3.2.1" evidence="3"/>
<feature type="domain" description="Isochorismatase-like" evidence="2">
    <location>
        <begin position="32"/>
        <end position="204"/>
    </location>
</feature>
<gene>
    <name evidence="3" type="ORF">HNR02_005908</name>
</gene>
<dbReference type="PANTHER" id="PTHR43540">
    <property type="entry name" value="PEROXYUREIDOACRYLATE/UREIDOACRYLATE AMIDOHYDROLASE-RELATED"/>
    <property type="match status" value="1"/>
</dbReference>
<dbReference type="EMBL" id="JACCFK010000002">
    <property type="protein sequence ID" value="NYI92533.1"/>
    <property type="molecule type" value="Genomic_DNA"/>
</dbReference>
<reference evidence="3 4" key="1">
    <citation type="submission" date="2020-07" db="EMBL/GenBank/DDBJ databases">
        <title>Sequencing the genomes of 1000 actinobacteria strains.</title>
        <authorList>
            <person name="Klenk H.-P."/>
        </authorList>
    </citation>
    <scope>NUCLEOTIDE SEQUENCE [LARGE SCALE GENOMIC DNA]</scope>
    <source>
        <strain evidence="3 4">DSM 104006</strain>
    </source>
</reference>
<name>A0A853BAX1_9PSEU</name>
<comment type="caution">
    <text evidence="3">The sequence shown here is derived from an EMBL/GenBank/DDBJ whole genome shotgun (WGS) entry which is preliminary data.</text>
</comment>
<dbReference type="Gene3D" id="3.40.50.850">
    <property type="entry name" value="Isochorismatase-like"/>
    <property type="match status" value="1"/>
</dbReference>
<dbReference type="GO" id="GO:0008908">
    <property type="term" value="F:isochorismatase activity"/>
    <property type="evidence" value="ECO:0007669"/>
    <property type="project" value="UniProtKB-EC"/>
</dbReference>
<dbReference type="InterPro" id="IPR000868">
    <property type="entry name" value="Isochorismatase-like_dom"/>
</dbReference>
<accession>A0A853BAX1</accession>
<evidence type="ECO:0000259" key="2">
    <source>
        <dbReference type="Pfam" id="PF00857"/>
    </source>
</evidence>
<proteinExistence type="predicted"/>
<dbReference type="GO" id="GO:0016829">
    <property type="term" value="F:lyase activity"/>
    <property type="evidence" value="ECO:0007669"/>
    <property type="project" value="UniProtKB-KW"/>
</dbReference>
<organism evidence="3 4">
    <name type="scientific">Amycolatopsis endophytica</name>
    <dbReference type="NCBI Taxonomy" id="860233"/>
    <lineage>
        <taxon>Bacteria</taxon>
        <taxon>Bacillati</taxon>
        <taxon>Actinomycetota</taxon>
        <taxon>Actinomycetes</taxon>
        <taxon>Pseudonocardiales</taxon>
        <taxon>Pseudonocardiaceae</taxon>
        <taxon>Amycolatopsis</taxon>
    </lineage>
</organism>
<keyword evidence="3" id="KW-0456">Lyase</keyword>
<dbReference type="InterPro" id="IPR016291">
    <property type="entry name" value="Isochorismatase"/>
</dbReference>
<dbReference type="InterPro" id="IPR050272">
    <property type="entry name" value="Isochorismatase-like_hydrls"/>
</dbReference>
<protein>
    <submittedName>
        <fullName evidence="3">Bifunctional isochorismate lyase/aryl carrier protein</fullName>
        <ecNumber evidence="3">3.3.2.1</ecNumber>
    </submittedName>
</protein>
<dbReference type="Pfam" id="PF00857">
    <property type="entry name" value="Isochorismatase"/>
    <property type="match status" value="1"/>
</dbReference>
<dbReference type="AlphaFoldDB" id="A0A853BAX1"/>
<dbReference type="Proteomes" id="UP000549616">
    <property type="component" value="Unassembled WGS sequence"/>
</dbReference>
<evidence type="ECO:0000313" key="4">
    <source>
        <dbReference type="Proteomes" id="UP000549616"/>
    </source>
</evidence>
<sequence length="224" mass="24690">MSLPTIAPYAVPGGDELPESKAAWTADPERAVLLVHDMQRYFIAAYERDAEPLATVVPNIARLCAEARALGIPVVFSAQPGDQAPDDRRLLTDLWGPGLRAVPEQENIITELTPGADDVLLTKWRYSAFQRTDLRDRMRGWGRDQLVVTGVYAHLGCLLTAAEAFMQDVQPFFVADAVADFSADDHRLAVRYAASRCAVVTTTDALVAKLSEPNRRQQWAQAAR</sequence>
<dbReference type="InterPro" id="IPR036380">
    <property type="entry name" value="Isochorismatase-like_sf"/>
</dbReference>
<dbReference type="RefSeq" id="WP_179776857.1">
    <property type="nucleotide sequence ID" value="NZ_JACCFK010000002.1"/>
</dbReference>
<dbReference type="PANTHER" id="PTHR43540:SF3">
    <property type="entry name" value="ENTEROBACTIN SYNTHASE COMPONENT B"/>
    <property type="match status" value="1"/>
</dbReference>
<evidence type="ECO:0000313" key="3">
    <source>
        <dbReference type="EMBL" id="NYI92533.1"/>
    </source>
</evidence>
<dbReference type="PRINTS" id="PR01398">
    <property type="entry name" value="ISCHRISMTASE"/>
</dbReference>
<evidence type="ECO:0000256" key="1">
    <source>
        <dbReference type="ARBA" id="ARBA00022801"/>
    </source>
</evidence>
<dbReference type="PIRSF" id="PIRSF001111">
    <property type="entry name" value="Isochorismatase"/>
    <property type="match status" value="1"/>
</dbReference>
<dbReference type="SUPFAM" id="SSF52499">
    <property type="entry name" value="Isochorismatase-like hydrolases"/>
    <property type="match status" value="1"/>
</dbReference>
<keyword evidence="4" id="KW-1185">Reference proteome</keyword>
<keyword evidence="1 3" id="KW-0378">Hydrolase</keyword>